<feature type="domain" description="Acetyl-CoA hydrolase/transferase N-terminal" evidence="3">
    <location>
        <begin position="71"/>
        <end position="173"/>
    </location>
</feature>
<evidence type="ECO:0000313" key="5">
    <source>
        <dbReference type="EMBL" id="MFO7190731.1"/>
    </source>
</evidence>
<evidence type="ECO:0000256" key="2">
    <source>
        <dbReference type="ARBA" id="ARBA00022679"/>
    </source>
</evidence>
<dbReference type="InterPro" id="IPR037171">
    <property type="entry name" value="NagB/RpiA_transferase-like"/>
</dbReference>
<dbReference type="GO" id="GO:0008775">
    <property type="term" value="F:acetate CoA-transferase activity"/>
    <property type="evidence" value="ECO:0007669"/>
    <property type="project" value="InterPro"/>
</dbReference>
<reference evidence="5" key="1">
    <citation type="submission" date="2018-05" db="EMBL/GenBank/DDBJ databases">
        <authorList>
            <person name="Moura L."/>
            <person name="Setubal J.C."/>
        </authorList>
    </citation>
    <scope>NUCLEOTIDE SEQUENCE</scope>
    <source>
        <strain evidence="5">ZC4RG45</strain>
    </source>
</reference>
<feature type="domain" description="Acetyl-CoA hydrolase/transferase C-terminal" evidence="4">
    <location>
        <begin position="268"/>
        <end position="416"/>
    </location>
</feature>
<dbReference type="GO" id="GO:0016787">
    <property type="term" value="F:hydrolase activity"/>
    <property type="evidence" value="ECO:0007669"/>
    <property type="project" value="UniProtKB-KW"/>
</dbReference>
<dbReference type="Gene3D" id="3.40.1080.20">
    <property type="entry name" value="Acetyl-CoA hydrolase/transferase C-terminal domain"/>
    <property type="match status" value="1"/>
</dbReference>
<dbReference type="AlphaFoldDB" id="A0A2W4LVW3"/>
<dbReference type="SUPFAM" id="SSF100950">
    <property type="entry name" value="NagB/RpiA/CoA transferase-like"/>
    <property type="match status" value="2"/>
</dbReference>
<evidence type="ECO:0000256" key="1">
    <source>
        <dbReference type="ARBA" id="ARBA00009632"/>
    </source>
</evidence>
<dbReference type="InterPro" id="IPR026888">
    <property type="entry name" value="AcetylCoA_hyd_C"/>
</dbReference>
<dbReference type="STRING" id="1111738.GCA_000427905_02858"/>
<keyword evidence="2" id="KW-0808">Transferase</keyword>
<reference evidence="5 7" key="3">
    <citation type="journal article" date="2021" name="BMC Genomics">
        <title>Genome-resolved metagenome and metatranscriptome analyses of thermophilic composting reveal key bacterial players and their metabolic interactions.</title>
        <authorList>
            <person name="Braga L.P.P."/>
            <person name="Pereira R.V."/>
            <person name="Martins L.F."/>
            <person name="Moura L.M.S."/>
            <person name="Sanchez F.B."/>
            <person name="Patane J.S.L."/>
            <person name="da Silva A.M."/>
            <person name="Setubal J.C."/>
        </authorList>
    </citation>
    <scope>NUCLEOTIDE SEQUENCE [LARGE SCALE GENOMIC DNA]</scope>
    <source>
        <strain evidence="5">ZC4RG45</strain>
    </source>
</reference>
<dbReference type="Proteomes" id="UP000249324">
    <property type="component" value="Unassembled WGS sequence"/>
</dbReference>
<keyword evidence="6" id="KW-0378">Hydrolase</keyword>
<comment type="caution">
    <text evidence="6">The sequence shown here is derived from an EMBL/GenBank/DDBJ whole genome shotgun (WGS) entry which is preliminary data.</text>
</comment>
<reference evidence="6" key="2">
    <citation type="submission" date="2018-05" db="EMBL/GenBank/DDBJ databases">
        <authorList>
            <person name="Lanie J.A."/>
            <person name="Ng W.-L."/>
            <person name="Kazmierczak K.M."/>
            <person name="Andrzejewski T.M."/>
            <person name="Davidsen T.M."/>
            <person name="Wayne K.J."/>
            <person name="Tettelin H."/>
            <person name="Glass J.I."/>
            <person name="Rusch D."/>
            <person name="Podicherti R."/>
            <person name="Tsui H.-C.T."/>
            <person name="Winkler M.E."/>
        </authorList>
    </citation>
    <scope>NUCLEOTIDE SEQUENCE</scope>
    <source>
        <strain evidence="6">ZC4RG45</strain>
    </source>
</reference>
<dbReference type="EMBL" id="QGUI02000003">
    <property type="protein sequence ID" value="MFO7190731.1"/>
    <property type="molecule type" value="Genomic_DNA"/>
</dbReference>
<dbReference type="PANTHER" id="PTHR21432">
    <property type="entry name" value="ACETYL-COA HYDROLASE-RELATED"/>
    <property type="match status" value="1"/>
</dbReference>
<accession>A0A2W4LVW3</accession>
<dbReference type="PANTHER" id="PTHR21432:SF20">
    <property type="entry name" value="ACETYL-COA HYDROLASE"/>
    <property type="match status" value="1"/>
</dbReference>
<proteinExistence type="inferred from homology"/>
<dbReference type="Gene3D" id="3.40.1080.10">
    <property type="entry name" value="Glutaconate Coenzyme A-transferase"/>
    <property type="match status" value="1"/>
</dbReference>
<gene>
    <name evidence="5" type="ORF">DIU77_000590</name>
    <name evidence="6" type="ORF">DIU77_05075</name>
</gene>
<dbReference type="Gene3D" id="3.30.750.70">
    <property type="entry name" value="4-hydroxybutyrate coenzyme like domains"/>
    <property type="match status" value="1"/>
</dbReference>
<dbReference type="InterPro" id="IPR038460">
    <property type="entry name" value="AcetylCoA_hyd_C_sf"/>
</dbReference>
<dbReference type="GO" id="GO:0006083">
    <property type="term" value="P:acetate metabolic process"/>
    <property type="evidence" value="ECO:0007669"/>
    <property type="project" value="InterPro"/>
</dbReference>
<dbReference type="InterPro" id="IPR003702">
    <property type="entry name" value="ActCoA_hydro_N"/>
</dbReference>
<evidence type="ECO:0000313" key="7">
    <source>
        <dbReference type="Proteomes" id="UP000249324"/>
    </source>
</evidence>
<reference evidence="5" key="4">
    <citation type="submission" date="2023-08" db="EMBL/GenBank/DDBJ databases">
        <authorList>
            <person name="Guima S.E.S."/>
            <person name="Martins L.F."/>
            <person name="Silva A.M."/>
            <person name="Setubal J.C."/>
        </authorList>
    </citation>
    <scope>NUCLEOTIDE SEQUENCE</scope>
    <source>
        <strain evidence="5">ZC4RG45</strain>
    </source>
</reference>
<dbReference type="EMBL" id="QGUI01000135">
    <property type="protein sequence ID" value="PZM99776.1"/>
    <property type="molecule type" value="Genomic_DNA"/>
</dbReference>
<dbReference type="Pfam" id="PF13336">
    <property type="entry name" value="AcetylCoA_hyd_C"/>
    <property type="match status" value="1"/>
</dbReference>
<organism evidence="6">
    <name type="scientific">Thermocrispum agreste</name>
    <dbReference type="NCBI Taxonomy" id="37925"/>
    <lineage>
        <taxon>Bacteria</taxon>
        <taxon>Bacillati</taxon>
        <taxon>Actinomycetota</taxon>
        <taxon>Actinomycetes</taxon>
        <taxon>Pseudonocardiales</taxon>
        <taxon>Pseudonocardiaceae</taxon>
        <taxon>Thermocrispum</taxon>
    </lineage>
</organism>
<evidence type="ECO:0000313" key="6">
    <source>
        <dbReference type="EMBL" id="PZM99776.1"/>
    </source>
</evidence>
<name>A0A2W4LVW3_9PSEU</name>
<sequence>MTRPAIVREPEEIDFAEFVRPGDTVVWGQACAEPVTLTTALLRQRDRIGPIRCFVGIPVTGTVQPEVADRISFVSYCGSGVNRHMVRAGAMDVTPVHYSMLPGLLTRGPLRADVVLLQLSAPDAHGRYSLGLGDDYYSAAIDTARVVIAEINDQVPQTQCSRWLTAEDVDVVVPTSRPPAEAKPKPADPVVERVAANVASLIDDGATLQFGIGALPDAVLAQLSDRRDLGVHSGLISDAVADLMEAGVITNARKSLDRGRSVGGMLMGTRRLFSFAHRNPAVQLRETGYTHDLSVLAAQDRLVAINSAVEVDLSGQINAELVAGDYVGAVGGAVDFLRGAARSKGGLPIVALPSTAGSTSRIVPALSGPVSTARADAGLVVTEYGVADLRGQPLRSRYERMLAIAHPDHRRALEEAVERSGVLV</sequence>
<protein>
    <submittedName>
        <fullName evidence="5 6">Acetyl-CoA hydrolase</fullName>
    </submittedName>
</protein>
<evidence type="ECO:0000259" key="4">
    <source>
        <dbReference type="Pfam" id="PF13336"/>
    </source>
</evidence>
<dbReference type="Pfam" id="PF02550">
    <property type="entry name" value="AcetylCoA_hydro"/>
    <property type="match status" value="1"/>
</dbReference>
<dbReference type="InterPro" id="IPR046433">
    <property type="entry name" value="ActCoA_hydro"/>
</dbReference>
<evidence type="ECO:0000259" key="3">
    <source>
        <dbReference type="Pfam" id="PF02550"/>
    </source>
</evidence>
<comment type="similarity">
    <text evidence="1">Belongs to the acetyl-CoA hydrolase/transferase family.</text>
</comment>